<comment type="caution">
    <text evidence="1">The sequence shown here is derived from an EMBL/GenBank/DDBJ whole genome shotgun (WGS) entry which is preliminary data.</text>
</comment>
<keyword evidence="2" id="KW-1185">Reference proteome</keyword>
<evidence type="ECO:0000313" key="1">
    <source>
        <dbReference type="EMBL" id="OQV22372.1"/>
    </source>
</evidence>
<sequence length="138" mass="15471">MCKERPHRVSGHNPRWIGQTGARTRYPSACRERSDSNRTSAGLRDCKVGEALCAFSSASPCEDHPQAVRGRSLKHLLPPPVASSFSEPERIITLHYRRRCDCCGSCDPSRRHHHLEETIPLPPSPSVFSCVFEGHEIK</sequence>
<accession>A0A1W0X504</accession>
<organism evidence="1 2">
    <name type="scientific">Hypsibius exemplaris</name>
    <name type="common">Freshwater tardigrade</name>
    <dbReference type="NCBI Taxonomy" id="2072580"/>
    <lineage>
        <taxon>Eukaryota</taxon>
        <taxon>Metazoa</taxon>
        <taxon>Ecdysozoa</taxon>
        <taxon>Tardigrada</taxon>
        <taxon>Eutardigrada</taxon>
        <taxon>Parachela</taxon>
        <taxon>Hypsibioidea</taxon>
        <taxon>Hypsibiidae</taxon>
        <taxon>Hypsibius</taxon>
    </lineage>
</organism>
<gene>
    <name evidence="1" type="ORF">BV898_03549</name>
</gene>
<dbReference type="Proteomes" id="UP000192578">
    <property type="component" value="Unassembled WGS sequence"/>
</dbReference>
<evidence type="ECO:0000313" key="2">
    <source>
        <dbReference type="Proteomes" id="UP000192578"/>
    </source>
</evidence>
<dbReference type="EMBL" id="MTYJ01000017">
    <property type="protein sequence ID" value="OQV22372.1"/>
    <property type="molecule type" value="Genomic_DNA"/>
</dbReference>
<dbReference type="AlphaFoldDB" id="A0A1W0X504"/>
<name>A0A1W0X504_HYPEX</name>
<proteinExistence type="predicted"/>
<reference evidence="2" key="1">
    <citation type="submission" date="2017-01" db="EMBL/GenBank/DDBJ databases">
        <title>Comparative genomics of anhydrobiosis in the tardigrade Hypsibius dujardini.</title>
        <authorList>
            <person name="Yoshida Y."/>
            <person name="Koutsovoulos G."/>
            <person name="Laetsch D."/>
            <person name="Stevens L."/>
            <person name="Kumar S."/>
            <person name="Horikawa D."/>
            <person name="Ishino K."/>
            <person name="Komine S."/>
            <person name="Tomita M."/>
            <person name="Blaxter M."/>
            <person name="Arakawa K."/>
        </authorList>
    </citation>
    <scope>NUCLEOTIDE SEQUENCE [LARGE SCALE GENOMIC DNA]</scope>
    <source>
        <strain evidence="2">Z151</strain>
    </source>
</reference>
<protein>
    <submittedName>
        <fullName evidence="1">Uncharacterized protein</fullName>
    </submittedName>
</protein>